<dbReference type="Proteomes" id="UP001557485">
    <property type="component" value="Unassembled WGS sequence"/>
</dbReference>
<evidence type="ECO:0000313" key="4">
    <source>
        <dbReference type="EMBL" id="MEX1669327.1"/>
    </source>
</evidence>
<dbReference type="EMBL" id="JBFRYA010000008">
    <property type="protein sequence ID" value="MEX1669327.1"/>
    <property type="molecule type" value="Genomic_DNA"/>
</dbReference>
<comment type="caution">
    <text evidence="4">The sequence shown here is derived from an EMBL/GenBank/DDBJ whole genome shotgun (WGS) entry which is preliminary data.</text>
</comment>
<reference evidence="4 5" key="1">
    <citation type="journal article" date="2011" name="Int. J. Syst. Evol. Microbiol.">
        <title>Zhongshania antarctica gen. nov., sp. nov. and Zhongshania guokunii sp. nov., gammaproteobacteria respectively isolated from coastal attached (fast) ice and surface seawater of the Antarctic.</title>
        <authorList>
            <person name="Li H.J."/>
            <person name="Zhang X.Y."/>
            <person name="Chen C.X."/>
            <person name="Zhang Y.J."/>
            <person name="Gao Z.M."/>
            <person name="Yu Y."/>
            <person name="Chen X.L."/>
            <person name="Chen B."/>
            <person name="Zhang Y.Z."/>
        </authorList>
    </citation>
    <scope>NUCLEOTIDE SEQUENCE [LARGE SCALE GENOMIC DNA]</scope>
    <source>
        <strain evidence="4 5">ZS6-22T</strain>
    </source>
</reference>
<evidence type="ECO:0000256" key="1">
    <source>
        <dbReference type="ARBA" id="ARBA00006484"/>
    </source>
</evidence>
<evidence type="ECO:0000256" key="3">
    <source>
        <dbReference type="RuleBase" id="RU000363"/>
    </source>
</evidence>
<sequence>MSYIENMFSNQGKVALVTGSGSGMGVAFAHALAKSGAKVICAARRLDKVQQVADEINAAGGTAAALALDIGDTESVTNVFNCAEEVFGTVDILVNNAGQIQFKPFPDIDDEEWINLLNVNLTGTMRMAREFSKRLIALDKAGSIINVTSVTGMQTLKNVPCYGSVKAALNQLTKQIAADLFDTKIRCNAIAPGYFMTEMVDWYFETEQGQAEVARLPSKRIGDVKELEGALLLLSSQASSFINGAVLPVDYGHSVLLA</sequence>
<comment type="similarity">
    <text evidence="1 3">Belongs to the short-chain dehydrogenases/reductases (SDR) family.</text>
</comment>
<keyword evidence="2" id="KW-0560">Oxidoreductase</keyword>
<proteinExistence type="inferred from homology"/>
<dbReference type="PANTHER" id="PTHR43669">
    <property type="entry name" value="5-KETO-D-GLUCONATE 5-REDUCTASE"/>
    <property type="match status" value="1"/>
</dbReference>
<accession>A0ABV3U7Q5</accession>
<dbReference type="RefSeq" id="WP_301027459.1">
    <property type="nucleotide sequence ID" value="NZ_JBFRYA010000008.1"/>
</dbReference>
<organism evidence="4 5">
    <name type="scientific">Zhongshania guokunii</name>
    <dbReference type="NCBI Taxonomy" id="641783"/>
    <lineage>
        <taxon>Bacteria</taxon>
        <taxon>Pseudomonadati</taxon>
        <taxon>Pseudomonadota</taxon>
        <taxon>Gammaproteobacteria</taxon>
        <taxon>Cellvibrionales</taxon>
        <taxon>Spongiibacteraceae</taxon>
        <taxon>Zhongshania</taxon>
    </lineage>
</organism>
<evidence type="ECO:0000313" key="5">
    <source>
        <dbReference type="Proteomes" id="UP001557485"/>
    </source>
</evidence>
<dbReference type="InterPro" id="IPR002347">
    <property type="entry name" value="SDR_fam"/>
</dbReference>
<name>A0ABV3U7Q5_9GAMM</name>
<dbReference type="InterPro" id="IPR036291">
    <property type="entry name" value="NAD(P)-bd_dom_sf"/>
</dbReference>
<dbReference type="Gene3D" id="3.40.50.720">
    <property type="entry name" value="NAD(P)-binding Rossmann-like Domain"/>
    <property type="match status" value="1"/>
</dbReference>
<dbReference type="Pfam" id="PF00106">
    <property type="entry name" value="adh_short"/>
    <property type="match status" value="1"/>
</dbReference>
<dbReference type="PRINTS" id="PR00081">
    <property type="entry name" value="GDHRDH"/>
</dbReference>
<protein>
    <submittedName>
        <fullName evidence="4">SDR family oxidoreductase</fullName>
    </submittedName>
</protein>
<dbReference type="PRINTS" id="PR00080">
    <property type="entry name" value="SDRFAMILY"/>
</dbReference>
<keyword evidence="5" id="KW-1185">Reference proteome</keyword>
<dbReference type="PANTHER" id="PTHR43669:SF3">
    <property type="entry name" value="ALCOHOL DEHYDROGENASE, PUTATIVE (AFU_ORTHOLOGUE AFUA_3G03445)-RELATED"/>
    <property type="match status" value="1"/>
</dbReference>
<dbReference type="CDD" id="cd05233">
    <property type="entry name" value="SDR_c"/>
    <property type="match status" value="1"/>
</dbReference>
<evidence type="ECO:0000256" key="2">
    <source>
        <dbReference type="ARBA" id="ARBA00023002"/>
    </source>
</evidence>
<gene>
    <name evidence="4" type="ORF">AB4876_10425</name>
</gene>
<dbReference type="SUPFAM" id="SSF51735">
    <property type="entry name" value="NAD(P)-binding Rossmann-fold domains"/>
    <property type="match status" value="1"/>
</dbReference>